<sequence length="371" mass="41169">MYHLRDEFPIVREYVYLNHAAISPTPTFALFEAFRYLYEVSQHGSLHVNKVEEGDFANLRKKMATFINAEPGEVSFVPNTSFGANMVIHGLNLGKGDVVLSDGLEFPSTVYPLYKLAQRGVNVKLVRASPEELEDRLVEEIGEGVKLVSVSHVSFNTGVTLNAKRIAEACRKVGALLLLDVIQSAGALKLDVKEMGADFVVAGGYKWMMSPQGSGFLYVRKGLVPDPPLYGWKSSSTYMEFNAEKFSIEEGPRRFEIGTIDVAANLAMASVAERLTPLRDEVERRVRELSGHAIDVAEDYGLEVITPKDRRAGIVVVKVDQPRKVAEELLARRIVVSPRGEGIRISTHFYNTEDEVDKALVAISQVRGRAR</sequence>
<protein>
    <submittedName>
        <fullName evidence="3">Selenocysteine lyase</fullName>
    </submittedName>
</protein>
<evidence type="ECO:0000313" key="3">
    <source>
        <dbReference type="EMBL" id="EHP70766.1"/>
    </source>
</evidence>
<dbReference type="Gene3D" id="3.90.1150.10">
    <property type="entry name" value="Aspartate Aminotransferase, domain 1"/>
    <property type="match status" value="1"/>
</dbReference>
<evidence type="ECO:0000256" key="1">
    <source>
        <dbReference type="ARBA" id="ARBA00022898"/>
    </source>
</evidence>
<keyword evidence="1" id="KW-0663">Pyridoxal phosphate</keyword>
<dbReference type="HOGENOM" id="CLU_003433_2_1_2"/>
<dbReference type="InterPro" id="IPR015421">
    <property type="entry name" value="PyrdxlP-dep_Trfase_major"/>
</dbReference>
<accession>H2C3E5</accession>
<dbReference type="STRING" id="671065.MetMK1DRAFT_00012690"/>
<dbReference type="Gene3D" id="3.40.640.10">
    <property type="entry name" value="Type I PLP-dependent aspartate aminotransferase-like (Major domain)"/>
    <property type="match status" value="1"/>
</dbReference>
<evidence type="ECO:0000313" key="4">
    <source>
        <dbReference type="Proteomes" id="UP000003980"/>
    </source>
</evidence>
<dbReference type="InterPro" id="IPR015422">
    <property type="entry name" value="PyrdxlP-dep_Trfase_small"/>
</dbReference>
<dbReference type="Proteomes" id="UP000003980">
    <property type="component" value="Unassembled WGS sequence"/>
</dbReference>
<dbReference type="eggNOG" id="arCOG00065">
    <property type="taxonomic scope" value="Archaea"/>
</dbReference>
<dbReference type="GO" id="GO:0016829">
    <property type="term" value="F:lyase activity"/>
    <property type="evidence" value="ECO:0007669"/>
    <property type="project" value="UniProtKB-KW"/>
</dbReference>
<dbReference type="SUPFAM" id="SSF53383">
    <property type="entry name" value="PLP-dependent transferases"/>
    <property type="match status" value="1"/>
</dbReference>
<proteinExistence type="predicted"/>
<dbReference type="PANTHER" id="PTHR43586">
    <property type="entry name" value="CYSTEINE DESULFURASE"/>
    <property type="match status" value="1"/>
</dbReference>
<dbReference type="OrthoDB" id="5817at2157"/>
<dbReference type="AlphaFoldDB" id="H2C3E5"/>
<reference evidence="3 4" key="1">
    <citation type="submission" date="2012-01" db="EMBL/GenBank/DDBJ databases">
        <title>Improved High-Quality Draft sequence of Metallosphaera yellowstonensis MK1.</title>
        <authorList>
            <consortium name="US DOE Joint Genome Institute"/>
            <person name="Lucas S."/>
            <person name="Han J."/>
            <person name="Cheng J.-F."/>
            <person name="Goodwin L."/>
            <person name="Pitluck S."/>
            <person name="Peters L."/>
            <person name="Teshima H."/>
            <person name="Detter J.C."/>
            <person name="Han C."/>
            <person name="Tapia R."/>
            <person name="Land M."/>
            <person name="Hauser L."/>
            <person name="Kyrpides N."/>
            <person name="Kozubal M."/>
            <person name="Macur R.E."/>
            <person name="Jay Z."/>
            <person name="Inskeep W."/>
            <person name="Woyke T."/>
        </authorList>
    </citation>
    <scope>NUCLEOTIDE SEQUENCE [LARGE SCALE GENOMIC DNA]</scope>
    <source>
        <strain evidence="3 4">MK1</strain>
    </source>
</reference>
<dbReference type="PANTHER" id="PTHR43586:SF8">
    <property type="entry name" value="CYSTEINE DESULFURASE 1, CHLOROPLASTIC"/>
    <property type="match status" value="1"/>
</dbReference>
<dbReference type="InterPro" id="IPR000192">
    <property type="entry name" value="Aminotrans_V_dom"/>
</dbReference>
<dbReference type="Pfam" id="PF00266">
    <property type="entry name" value="Aminotran_5"/>
    <property type="match status" value="1"/>
</dbReference>
<dbReference type="EMBL" id="JH597761">
    <property type="protein sequence ID" value="EHP70766.1"/>
    <property type="molecule type" value="Genomic_DNA"/>
</dbReference>
<keyword evidence="4" id="KW-1185">Reference proteome</keyword>
<feature type="domain" description="Aminotransferase class V" evidence="2">
    <location>
        <begin position="15"/>
        <end position="358"/>
    </location>
</feature>
<name>H2C3E5_9CREN</name>
<gene>
    <name evidence="3" type="ORF">MetMK1DRAFT_00012690</name>
</gene>
<dbReference type="RefSeq" id="WP_009071568.1">
    <property type="nucleotide sequence ID" value="NZ_JH597761.1"/>
</dbReference>
<dbReference type="InterPro" id="IPR015424">
    <property type="entry name" value="PyrdxlP-dep_Trfase"/>
</dbReference>
<evidence type="ECO:0000259" key="2">
    <source>
        <dbReference type="Pfam" id="PF00266"/>
    </source>
</evidence>
<organism evidence="3 4">
    <name type="scientific">Metallosphaera yellowstonensis MK1</name>
    <dbReference type="NCBI Taxonomy" id="671065"/>
    <lineage>
        <taxon>Archaea</taxon>
        <taxon>Thermoproteota</taxon>
        <taxon>Thermoprotei</taxon>
        <taxon>Sulfolobales</taxon>
        <taxon>Sulfolobaceae</taxon>
        <taxon>Metallosphaera</taxon>
    </lineage>
</organism>
<keyword evidence="3" id="KW-0456">Lyase</keyword>